<dbReference type="Proteomes" id="UP000272316">
    <property type="component" value="Chromosome"/>
</dbReference>
<name>A0A3G8ZCR6_9FLAO</name>
<dbReference type="OrthoDB" id="1425264at2"/>
<dbReference type="AlphaFoldDB" id="A0A3G8ZCR6"/>
<gene>
    <name evidence="1" type="ORF">EIB74_11315</name>
    <name evidence="2" type="ORF">EIB75_05975</name>
</gene>
<reference evidence="3" key="3">
    <citation type="submission" date="2018-11" db="EMBL/GenBank/DDBJ databases">
        <title>Proposal to divide the Flavobacteriaceae and reorganize its genera based on Amino Acid Identity values calculated from whole genome sequences.</title>
        <authorList>
            <person name="Nicholson A.C."/>
            <person name="Gulvik C.A."/>
            <person name="Whitney A.M."/>
            <person name="Sheth M."/>
            <person name="Batra D."/>
            <person name="Pryor J."/>
            <person name="Bernardet J.-F."/>
            <person name="Hugo C."/>
            <person name="Kampfer P."/>
            <person name="Newman J.D."/>
            <person name="McQuiston J.R."/>
        </authorList>
    </citation>
    <scope>NUCLEOTIDE SEQUENCE [LARGE SCALE GENOMIC DNA]</scope>
    <source>
        <strain evidence="3">H6466</strain>
    </source>
</reference>
<dbReference type="EMBL" id="CP034161">
    <property type="protein sequence ID" value="AZI40512.1"/>
    <property type="molecule type" value="Genomic_DNA"/>
</dbReference>
<evidence type="ECO:0000313" key="2">
    <source>
        <dbReference type="EMBL" id="AZI54820.1"/>
    </source>
</evidence>
<evidence type="ECO:0000313" key="3">
    <source>
        <dbReference type="Proteomes" id="UP000272316"/>
    </source>
</evidence>
<dbReference type="RefSeq" id="WP_124803020.1">
    <property type="nucleotide sequence ID" value="NZ_CP034160.1"/>
</dbReference>
<reference evidence="4" key="1">
    <citation type="submission" date="2018-11" db="EMBL/GenBank/DDBJ databases">
        <title>Proposal to divide the Flavobacteriaceae and reorganize its genera based on Amino Acid Identity values calculated from whole genome sequences.</title>
        <authorList>
            <person name="Nicholson A.C."/>
            <person name="Gulvik C.A."/>
            <person name="Whitney A.M."/>
            <person name="Humrighouse B.W."/>
            <person name="Bell M."/>
            <person name="Holmes B."/>
            <person name="Steigerwalt A.B."/>
            <person name="Villarma A."/>
            <person name="Sheth M."/>
            <person name="Batra D."/>
            <person name="Pryor J."/>
            <person name="Bernardet J.-F."/>
            <person name="Hugo C."/>
            <person name="Kampfer P."/>
            <person name="Newman J.D."/>
            <person name="McQuiston J.R."/>
        </authorList>
    </citation>
    <scope>NUCLEOTIDE SEQUENCE [LARGE SCALE GENOMIC DNA]</scope>
    <source>
        <strain evidence="4">F5649</strain>
    </source>
</reference>
<evidence type="ECO:0000313" key="1">
    <source>
        <dbReference type="EMBL" id="AZI40512.1"/>
    </source>
</evidence>
<reference evidence="2" key="2">
    <citation type="submission" date="2018-11" db="EMBL/GenBank/DDBJ databases">
        <title>Proposal to divide the Flavobacteriaceae and reorganize its genera based on Amino Acid Identity values calculated from whole genome sequences.</title>
        <authorList>
            <person name="Nicholson A.C."/>
            <person name="Gulvik C.A."/>
            <person name="Whitney A.M."/>
            <person name="Humrighouse B.W."/>
            <person name="Bell M."/>
            <person name="Holmes B."/>
            <person name="Steigerwalt A."/>
            <person name="Villarma A."/>
            <person name="Sheth M."/>
            <person name="Batra D."/>
            <person name="Pryor J."/>
            <person name="Bernardet J.-F."/>
            <person name="Hugo C."/>
            <person name="Kampfer P."/>
            <person name="Newman J."/>
            <person name="Mcquiston J.R."/>
        </authorList>
    </citation>
    <scope>NUCLEOTIDE SEQUENCE [LARGE SCALE GENOMIC DNA]</scope>
    <source>
        <strain evidence="1">F5649</strain>
        <strain evidence="2">H6466</strain>
    </source>
</reference>
<dbReference type="KEGG" id="eva:EIB75_05975"/>
<dbReference type="EMBL" id="CP034160">
    <property type="protein sequence ID" value="AZI54820.1"/>
    <property type="molecule type" value="Genomic_DNA"/>
</dbReference>
<accession>A0A3G8ZCR6</accession>
<organism evidence="2 3">
    <name type="scientific">Epilithonimonas vandammei</name>
    <dbReference type="NCBI Taxonomy" id="2487072"/>
    <lineage>
        <taxon>Bacteria</taxon>
        <taxon>Pseudomonadati</taxon>
        <taxon>Bacteroidota</taxon>
        <taxon>Flavobacteriia</taxon>
        <taxon>Flavobacteriales</taxon>
        <taxon>Weeksellaceae</taxon>
        <taxon>Chryseobacterium group</taxon>
        <taxon>Epilithonimonas</taxon>
    </lineage>
</organism>
<sequence length="236" mass="28354">MKNPWIEITENYNSYKDEKNFILKEDRNIINEFNCKNKEVFQIKEYILPFPFLGNVENSEILILLNNPGFDEEELKKGYYDKFHSEIKDSYQGNQKMYCFEDEYIQYSDYWNKKLGNLIEKFGKRTIAEKISIVNFFPYSSSRYKDFSKRDKSNFLKNGYLHSQIYNFEIVKNAMDRKALIIIVRGRKNWFKAVDGLESYINTFKTNSYLNSSITKNNCRDFFDKILKRLNKKNAD</sequence>
<keyword evidence="4" id="KW-1185">Reference proteome</keyword>
<evidence type="ECO:0000313" key="4">
    <source>
        <dbReference type="Proteomes" id="UP000281810"/>
    </source>
</evidence>
<proteinExistence type="predicted"/>
<accession>A0A3G8Y573</accession>
<dbReference type="Proteomes" id="UP000281810">
    <property type="component" value="Chromosome"/>
</dbReference>
<protein>
    <submittedName>
        <fullName evidence="2">Uncharacterized protein</fullName>
    </submittedName>
</protein>